<dbReference type="RefSeq" id="WP_091840409.1">
    <property type="nucleotide sequence ID" value="NZ_FOAN01000009.1"/>
</dbReference>
<dbReference type="InterPro" id="IPR036138">
    <property type="entry name" value="PBP_dimer_sf"/>
</dbReference>
<dbReference type="PANTHER" id="PTHR30627:SF1">
    <property type="entry name" value="PEPTIDOGLYCAN D,D-TRANSPEPTIDASE FTSI"/>
    <property type="match status" value="1"/>
</dbReference>
<keyword evidence="3 4" id="KW-0472">Membrane</keyword>
<dbReference type="GO" id="GO:0004180">
    <property type="term" value="F:carboxypeptidase activity"/>
    <property type="evidence" value="ECO:0007669"/>
    <property type="project" value="UniProtKB-KW"/>
</dbReference>
<evidence type="ECO:0000256" key="3">
    <source>
        <dbReference type="ARBA" id="ARBA00023136"/>
    </source>
</evidence>
<dbReference type="Gene3D" id="3.40.710.10">
    <property type="entry name" value="DD-peptidase/beta-lactamase superfamily"/>
    <property type="match status" value="1"/>
</dbReference>
<dbReference type="SUPFAM" id="SSF56601">
    <property type="entry name" value="beta-lactamase/transpeptidase-like"/>
    <property type="match status" value="1"/>
</dbReference>
<dbReference type="Proteomes" id="UP000199664">
    <property type="component" value="Unassembled WGS sequence"/>
</dbReference>
<keyword evidence="2" id="KW-0645">Protease</keyword>
<dbReference type="InterPro" id="IPR001460">
    <property type="entry name" value="PCN-bd_Tpept"/>
</dbReference>
<dbReference type="GO" id="GO:0071555">
    <property type="term" value="P:cell wall organization"/>
    <property type="evidence" value="ECO:0007669"/>
    <property type="project" value="TreeGrafter"/>
</dbReference>
<dbReference type="Pfam" id="PF03717">
    <property type="entry name" value="PBP_dimer"/>
    <property type="match status" value="1"/>
</dbReference>
<dbReference type="InterPro" id="IPR050515">
    <property type="entry name" value="Beta-lactam/transpept"/>
</dbReference>
<keyword evidence="7" id="KW-0131">Cell cycle</keyword>
<organism evidence="7 8">
    <name type="scientific">Bosea lupini</name>
    <dbReference type="NCBI Taxonomy" id="1036779"/>
    <lineage>
        <taxon>Bacteria</taxon>
        <taxon>Pseudomonadati</taxon>
        <taxon>Pseudomonadota</taxon>
        <taxon>Alphaproteobacteria</taxon>
        <taxon>Hyphomicrobiales</taxon>
        <taxon>Boseaceae</taxon>
        <taxon>Bosea</taxon>
    </lineage>
</organism>
<keyword evidence="4" id="KW-1133">Transmembrane helix</keyword>
<comment type="subcellular location">
    <subcellularLocation>
        <location evidence="1">Membrane</location>
    </subcellularLocation>
</comment>
<evidence type="ECO:0000256" key="1">
    <source>
        <dbReference type="ARBA" id="ARBA00004370"/>
    </source>
</evidence>
<evidence type="ECO:0000256" key="4">
    <source>
        <dbReference type="SAM" id="Phobius"/>
    </source>
</evidence>
<feature type="transmembrane region" description="Helical" evidence="4">
    <location>
        <begin position="51"/>
        <end position="75"/>
    </location>
</feature>
<sequence length="598" mass="64971">MSQELDQQGAAPEIAAAAVARPEAAKRKWRFRTEWLRDIFRMSGEKSEPRVGLVILGFSCLFLAIVGRLVMLGAFPSDQVGLRRATSNAISAARPDILDRNGIQLATDIRTVSVFAEPRNILDKDEATELLTAVLPDLNAKELRDKLGTKKGFVWIKREITPRQQAEVHRLGIPGVGFVPENKRVYPNGNVAAHVLGFANVDNIGIAGIEKYIDSQGLQDLNGAGFAVQASDLKPVQLSIDMRVQHLLRDELVKGLEKYRAIAAAGAVMDVNTGEMIALVSLPDFDPGNPVDALEKDRINRMNVGVYEMGSTFKALTIAMALDSGKANINSSYSTAGGMMRFGRQVIKEYHGTGRTLTVPEVFLHSSNMGSIKMALAVGVEGHKAFLRKMMQLDRMTTELPESASPIVPQRWGEINTATIAFGHGLAVAPIQALAAVGALVNGGYLIRPTFLKRSEEEAKKDAIRVIKPETSEAMRFIMRINGEKGSARFADIPGYFVGGKTGTAEKVINGRYAKNKNFTTFTAIAPSDKPRYVFLAIYDEPKGYAESGGYSTAAWNAGKTTGKLIERAAPILGMAPRFDPPVAPFPLMARLGAWGSR</sequence>
<gene>
    <name evidence="7" type="ORF">SAMN04515666_10971</name>
</gene>
<protein>
    <submittedName>
        <fullName evidence="7">Cell division protein FtsI (Penicillin-binding protein 3)</fullName>
    </submittedName>
</protein>
<dbReference type="PANTHER" id="PTHR30627">
    <property type="entry name" value="PEPTIDOGLYCAN D,D-TRANSPEPTIDASE"/>
    <property type="match status" value="1"/>
</dbReference>
<evidence type="ECO:0000256" key="2">
    <source>
        <dbReference type="ARBA" id="ARBA00022645"/>
    </source>
</evidence>
<dbReference type="GO" id="GO:0008658">
    <property type="term" value="F:penicillin binding"/>
    <property type="evidence" value="ECO:0007669"/>
    <property type="project" value="InterPro"/>
</dbReference>
<keyword evidence="2" id="KW-0121">Carboxypeptidase</keyword>
<name>A0A1H7WXY8_9HYPH</name>
<dbReference type="EMBL" id="FOAN01000009">
    <property type="protein sequence ID" value="SEM26174.1"/>
    <property type="molecule type" value="Genomic_DNA"/>
</dbReference>
<feature type="domain" description="Penicillin-binding protein dimerisation" evidence="6">
    <location>
        <begin position="90"/>
        <end position="201"/>
    </location>
</feature>
<evidence type="ECO:0000313" key="7">
    <source>
        <dbReference type="EMBL" id="SEM26174.1"/>
    </source>
</evidence>
<keyword evidence="4" id="KW-0812">Transmembrane</keyword>
<accession>A0A1H7WXY8</accession>
<dbReference type="GO" id="GO:0005886">
    <property type="term" value="C:plasma membrane"/>
    <property type="evidence" value="ECO:0007669"/>
    <property type="project" value="TreeGrafter"/>
</dbReference>
<keyword evidence="8" id="KW-1185">Reference proteome</keyword>
<evidence type="ECO:0000259" key="6">
    <source>
        <dbReference type="Pfam" id="PF03717"/>
    </source>
</evidence>
<dbReference type="SUPFAM" id="SSF56519">
    <property type="entry name" value="Penicillin binding protein dimerisation domain"/>
    <property type="match status" value="1"/>
</dbReference>
<dbReference type="Gene3D" id="3.90.1310.10">
    <property type="entry name" value="Penicillin-binding protein 2a (Domain 2)"/>
    <property type="match status" value="1"/>
</dbReference>
<evidence type="ECO:0000259" key="5">
    <source>
        <dbReference type="Pfam" id="PF00905"/>
    </source>
</evidence>
<dbReference type="InterPro" id="IPR005311">
    <property type="entry name" value="PBP_dimer"/>
</dbReference>
<dbReference type="STRING" id="1036779.SAMN04515666_10971"/>
<dbReference type="AlphaFoldDB" id="A0A1H7WXY8"/>
<dbReference type="OrthoDB" id="9789078at2"/>
<evidence type="ECO:0000313" key="8">
    <source>
        <dbReference type="Proteomes" id="UP000199664"/>
    </source>
</evidence>
<keyword evidence="2" id="KW-0378">Hydrolase</keyword>
<reference evidence="8" key="1">
    <citation type="submission" date="2016-10" db="EMBL/GenBank/DDBJ databases">
        <authorList>
            <person name="Varghese N."/>
            <person name="Submissions S."/>
        </authorList>
    </citation>
    <scope>NUCLEOTIDE SEQUENCE [LARGE SCALE GENOMIC DNA]</scope>
    <source>
        <strain evidence="8">LMG 26383,CCUG 61248,R- 45681</strain>
    </source>
</reference>
<dbReference type="GO" id="GO:0051301">
    <property type="term" value="P:cell division"/>
    <property type="evidence" value="ECO:0007669"/>
    <property type="project" value="UniProtKB-KW"/>
</dbReference>
<keyword evidence="7" id="KW-0132">Cell division</keyword>
<proteinExistence type="predicted"/>
<dbReference type="Pfam" id="PF00905">
    <property type="entry name" value="Transpeptidase"/>
    <property type="match status" value="1"/>
</dbReference>
<feature type="domain" description="Penicillin-binding protein transpeptidase" evidence="5">
    <location>
        <begin position="267"/>
        <end position="553"/>
    </location>
</feature>
<dbReference type="Gene3D" id="3.30.450.330">
    <property type="match status" value="1"/>
</dbReference>
<dbReference type="InterPro" id="IPR012338">
    <property type="entry name" value="Beta-lactam/transpept-like"/>
</dbReference>